<dbReference type="Pfam" id="PF05050">
    <property type="entry name" value="Methyltransf_21"/>
    <property type="match status" value="1"/>
</dbReference>
<dbReference type="InterPro" id="IPR006342">
    <property type="entry name" value="FkbM_mtfrase"/>
</dbReference>
<protein>
    <submittedName>
        <fullName evidence="2">FkbM family methyltransferase</fullName>
    </submittedName>
</protein>
<dbReference type="Proteomes" id="UP000538075">
    <property type="component" value="Unassembled WGS sequence"/>
</dbReference>
<dbReference type="GO" id="GO:0032259">
    <property type="term" value="P:methylation"/>
    <property type="evidence" value="ECO:0007669"/>
    <property type="project" value="UniProtKB-KW"/>
</dbReference>
<reference evidence="2 3" key="1">
    <citation type="journal article" date="2020" name="J. Appl. Phycol.">
        <title>Morphological changes and genome evolution in Raphidiopsis raciborskii CS-506 after 23 years in culture.</title>
        <authorList>
            <person name="Willis A."/>
            <person name="Bent S.J."/>
            <person name="Jameson I.D."/>
        </authorList>
    </citation>
    <scope>NUCLEOTIDE SEQUENCE [LARGE SCALE GENOMIC DNA]</scope>
    <source>
        <strain evidence="2 3">CS-506_A</strain>
    </source>
</reference>
<dbReference type="EMBL" id="VDFG01000246">
    <property type="protein sequence ID" value="MBA4464920.1"/>
    <property type="molecule type" value="Genomic_DNA"/>
</dbReference>
<proteinExistence type="predicted"/>
<evidence type="ECO:0000259" key="1">
    <source>
        <dbReference type="Pfam" id="PF05050"/>
    </source>
</evidence>
<dbReference type="InterPro" id="IPR029063">
    <property type="entry name" value="SAM-dependent_MTases_sf"/>
</dbReference>
<accession>A0A838WL82</accession>
<dbReference type="GO" id="GO:0008168">
    <property type="term" value="F:methyltransferase activity"/>
    <property type="evidence" value="ECO:0007669"/>
    <property type="project" value="UniProtKB-KW"/>
</dbReference>
<dbReference type="Gene3D" id="3.40.50.150">
    <property type="entry name" value="Vaccinia Virus protein VP39"/>
    <property type="match status" value="1"/>
</dbReference>
<evidence type="ECO:0000313" key="2">
    <source>
        <dbReference type="EMBL" id="MBA4464920.1"/>
    </source>
</evidence>
<gene>
    <name evidence="2" type="ORF">FHK98_03470</name>
</gene>
<sequence>MIFNLLYKSAYILEKLSAFAQGKGYGSRSIRQEIAVAKKLMQSLQPELLMIDIGGNIGDYTYQLRKGFKQAEVHIFEPSIVNVNKLSQRFKGDPLVILNPVGVSNCEGSFLLYSNEQGSGIASLSKRRLDHFDISFDFSEQIQTICFENYWINQLNRKRINLVKLDIEGHELDALRGFGSAIWATELIQFEFGGSNLDTHTTFQDFFYFFKEHNYEIYRITPFGSEKISKYREIDEFYSTTNFIARNRSLL</sequence>
<dbReference type="SUPFAM" id="SSF53335">
    <property type="entry name" value="S-adenosyl-L-methionine-dependent methyltransferases"/>
    <property type="match status" value="1"/>
</dbReference>
<evidence type="ECO:0000313" key="3">
    <source>
        <dbReference type="Proteomes" id="UP000538075"/>
    </source>
</evidence>
<comment type="caution">
    <text evidence="2">The sequence shown here is derived from an EMBL/GenBank/DDBJ whole genome shotgun (WGS) entry which is preliminary data.</text>
</comment>
<dbReference type="AlphaFoldDB" id="A0A838WL82"/>
<name>A0A838WL82_9CYAN</name>
<dbReference type="PANTHER" id="PTHR34203:SF15">
    <property type="entry name" value="SLL1173 PROTEIN"/>
    <property type="match status" value="1"/>
</dbReference>
<feature type="domain" description="Methyltransferase FkbM" evidence="1">
    <location>
        <begin position="52"/>
        <end position="216"/>
    </location>
</feature>
<dbReference type="InterPro" id="IPR052514">
    <property type="entry name" value="SAM-dependent_MTase"/>
</dbReference>
<dbReference type="PANTHER" id="PTHR34203">
    <property type="entry name" value="METHYLTRANSFERASE, FKBM FAMILY PROTEIN"/>
    <property type="match status" value="1"/>
</dbReference>
<organism evidence="2 3">
    <name type="scientific">Cylindrospermopsis raciborskii CS-506_A</name>
    <dbReference type="NCBI Taxonomy" id="2585140"/>
    <lineage>
        <taxon>Bacteria</taxon>
        <taxon>Bacillati</taxon>
        <taxon>Cyanobacteriota</taxon>
        <taxon>Cyanophyceae</taxon>
        <taxon>Nostocales</taxon>
        <taxon>Aphanizomenonaceae</taxon>
        <taxon>Cylindrospermopsis</taxon>
    </lineage>
</organism>
<dbReference type="NCBIfam" id="TIGR01444">
    <property type="entry name" value="fkbM_fam"/>
    <property type="match status" value="1"/>
</dbReference>
<keyword evidence="2" id="KW-0489">Methyltransferase</keyword>
<keyword evidence="2" id="KW-0808">Transferase</keyword>